<proteinExistence type="inferred from homology"/>
<dbReference type="InterPro" id="IPR036291">
    <property type="entry name" value="NAD(P)-bd_dom_sf"/>
</dbReference>
<comment type="similarity">
    <text evidence="1">Belongs to the short-chain dehydrogenases/reductases (SDR) family.</text>
</comment>
<dbReference type="CDD" id="cd05233">
    <property type="entry name" value="SDR_c"/>
    <property type="match status" value="1"/>
</dbReference>
<sequence>MALEGKVCIVVGASTGIGRAIAIRCGKEGANVVLCARRKHLLDSLAEEVGRNATVKPMDVTNREQVEARISEIYKEFSRVDVLIYASSIFTFSLVKNKQFDEWHKMIATNCQIENDFVFRAWWMSLHRYFPKCETEIKRETLL</sequence>
<dbReference type="Pfam" id="PF00106">
    <property type="entry name" value="adh_short"/>
    <property type="match status" value="1"/>
</dbReference>
<dbReference type="AlphaFoldDB" id="A0A5K3FXG4"/>
<dbReference type="WBParaSite" id="MCU_010909-RA">
    <property type="protein sequence ID" value="MCU_010909-RA"/>
    <property type="gene ID" value="MCU_010909"/>
</dbReference>
<dbReference type="GO" id="GO:0016020">
    <property type="term" value="C:membrane"/>
    <property type="evidence" value="ECO:0007669"/>
    <property type="project" value="TreeGrafter"/>
</dbReference>
<dbReference type="PANTHER" id="PTHR44196:SF1">
    <property type="entry name" value="DEHYDROGENASE_REDUCTASE SDR FAMILY MEMBER 7B"/>
    <property type="match status" value="1"/>
</dbReference>
<dbReference type="Gene3D" id="3.40.50.720">
    <property type="entry name" value="NAD(P)-binding Rossmann-like Domain"/>
    <property type="match status" value="1"/>
</dbReference>
<accession>A0A5K3FXG4</accession>
<keyword evidence="2" id="KW-0560">Oxidoreductase</keyword>
<dbReference type="InterPro" id="IPR002347">
    <property type="entry name" value="SDR_fam"/>
</dbReference>
<dbReference type="GO" id="GO:0016491">
    <property type="term" value="F:oxidoreductase activity"/>
    <property type="evidence" value="ECO:0007669"/>
    <property type="project" value="UniProtKB-KW"/>
</dbReference>
<protein>
    <submittedName>
        <fullName evidence="3">Dehydrogenase/reductase SDR family member 11</fullName>
    </submittedName>
</protein>
<name>A0A5K3FXG4_MESCO</name>
<evidence type="ECO:0000256" key="1">
    <source>
        <dbReference type="ARBA" id="ARBA00006484"/>
    </source>
</evidence>
<reference evidence="3" key="1">
    <citation type="submission" date="2019-11" db="UniProtKB">
        <authorList>
            <consortium name="WormBaseParasite"/>
        </authorList>
    </citation>
    <scope>IDENTIFICATION</scope>
</reference>
<dbReference type="PANTHER" id="PTHR44196">
    <property type="entry name" value="DEHYDROGENASE/REDUCTASE SDR FAMILY MEMBER 7B"/>
    <property type="match status" value="1"/>
</dbReference>
<organism evidence="3">
    <name type="scientific">Mesocestoides corti</name>
    <name type="common">Flatworm</name>
    <dbReference type="NCBI Taxonomy" id="53468"/>
    <lineage>
        <taxon>Eukaryota</taxon>
        <taxon>Metazoa</taxon>
        <taxon>Spiralia</taxon>
        <taxon>Lophotrochozoa</taxon>
        <taxon>Platyhelminthes</taxon>
        <taxon>Cestoda</taxon>
        <taxon>Eucestoda</taxon>
        <taxon>Cyclophyllidea</taxon>
        <taxon>Mesocestoididae</taxon>
        <taxon>Mesocestoides</taxon>
    </lineage>
</organism>
<evidence type="ECO:0000313" key="3">
    <source>
        <dbReference type="WBParaSite" id="MCU_010909-RA"/>
    </source>
</evidence>
<dbReference type="SUPFAM" id="SSF51735">
    <property type="entry name" value="NAD(P)-binding Rossmann-fold domains"/>
    <property type="match status" value="1"/>
</dbReference>
<evidence type="ECO:0000256" key="2">
    <source>
        <dbReference type="ARBA" id="ARBA00023002"/>
    </source>
</evidence>
<dbReference type="PRINTS" id="PR00081">
    <property type="entry name" value="GDHRDH"/>
</dbReference>